<dbReference type="GO" id="GO:0006886">
    <property type="term" value="P:intracellular protein transport"/>
    <property type="evidence" value="ECO:0007669"/>
    <property type="project" value="TreeGrafter"/>
</dbReference>
<dbReference type="Pfam" id="PF11416">
    <property type="entry name" value="Syntaxin-5_N"/>
    <property type="match status" value="1"/>
</dbReference>
<evidence type="ECO:0000256" key="6">
    <source>
        <dbReference type="ARBA" id="ARBA00023054"/>
    </source>
</evidence>
<proteinExistence type="inferred from homology"/>
<dbReference type="SMART" id="SM00397">
    <property type="entry name" value="t_SNARE"/>
    <property type="match status" value="1"/>
</dbReference>
<evidence type="ECO:0000313" key="12">
    <source>
        <dbReference type="Proteomes" id="UP000053201"/>
    </source>
</evidence>
<evidence type="ECO:0000256" key="4">
    <source>
        <dbReference type="ARBA" id="ARBA00022692"/>
    </source>
</evidence>
<dbReference type="SUPFAM" id="SSF47661">
    <property type="entry name" value="t-snare proteins"/>
    <property type="match status" value="1"/>
</dbReference>
<feature type="compositionally biased region" description="Polar residues" evidence="8">
    <location>
        <begin position="131"/>
        <end position="153"/>
    </location>
</feature>
<sequence>MSVKDRTAEFHAAVESILSRSGPGSVVPAERHRLISPNGSHAGPQTKSDFAKAAASIGREINATVAKLQKLARLAKRKTLFDDRPVEINELIYIIKQDIAKINQQIAQLSAWMRKNGPNGAVAASGRAPSGGSTNSNRQMQEHSSNVITSLQSKLATTSNEFKSILEIRTENMKEQKTRRDQYSSFSGVPTTPSGGIMGTMGTAGAASDSPLYNPERRATPVPYNLENQKAAVPPGDGAVVIDFGSAGMPSSGNGGLLQQQQLVPTSSTVNMEIIESRSQAIESIEATIAELGQIYQNFASMVASQREQVQRIDENVLDIEMNVEGAHSQLITFYQNISSNRWLMIKVFAVLLVFFLIFVLMT</sequence>
<dbReference type="CDD" id="cd15844">
    <property type="entry name" value="SNARE_syntaxin5"/>
    <property type="match status" value="1"/>
</dbReference>
<keyword evidence="6" id="KW-0175">Coiled coil</keyword>
<dbReference type="VEuPathDB" id="FungiDB:SPPG_05510"/>
<keyword evidence="4 9" id="KW-0812">Transmembrane</keyword>
<dbReference type="PROSITE" id="PS50192">
    <property type="entry name" value="T_SNARE"/>
    <property type="match status" value="1"/>
</dbReference>
<evidence type="ECO:0000259" key="10">
    <source>
        <dbReference type="PROSITE" id="PS50192"/>
    </source>
</evidence>
<protein>
    <recommendedName>
        <fullName evidence="10">t-SNARE coiled-coil homology domain-containing protein</fullName>
    </recommendedName>
</protein>
<dbReference type="GeneID" id="27688877"/>
<feature type="region of interest" description="Disordered" evidence="8">
    <location>
        <begin position="174"/>
        <end position="196"/>
    </location>
</feature>
<dbReference type="OrthoDB" id="421009at2759"/>
<evidence type="ECO:0000256" key="8">
    <source>
        <dbReference type="SAM" id="MobiDB-lite"/>
    </source>
</evidence>
<keyword evidence="5 9" id="KW-1133">Transmembrane helix</keyword>
<evidence type="ECO:0000256" key="7">
    <source>
        <dbReference type="ARBA" id="ARBA00023136"/>
    </source>
</evidence>
<evidence type="ECO:0000256" key="5">
    <source>
        <dbReference type="ARBA" id="ARBA00022989"/>
    </source>
</evidence>
<gene>
    <name evidence="11" type="ORF">SPPG_05510</name>
</gene>
<dbReference type="InterPro" id="IPR010989">
    <property type="entry name" value="SNARE"/>
</dbReference>
<evidence type="ECO:0000256" key="1">
    <source>
        <dbReference type="ARBA" id="ARBA00004211"/>
    </source>
</evidence>
<dbReference type="OMA" id="EHNHNVV"/>
<comment type="similarity">
    <text evidence="2">Belongs to the syntaxin family.</text>
</comment>
<organism evidence="11 12">
    <name type="scientific">Spizellomyces punctatus (strain DAOM BR117)</name>
    <dbReference type="NCBI Taxonomy" id="645134"/>
    <lineage>
        <taxon>Eukaryota</taxon>
        <taxon>Fungi</taxon>
        <taxon>Fungi incertae sedis</taxon>
        <taxon>Chytridiomycota</taxon>
        <taxon>Chytridiomycota incertae sedis</taxon>
        <taxon>Chytridiomycetes</taxon>
        <taxon>Spizellomycetales</taxon>
        <taxon>Spizellomycetaceae</taxon>
        <taxon>Spizellomyces</taxon>
    </lineage>
</organism>
<dbReference type="InParanoid" id="A0A0L0HCJ0"/>
<evidence type="ECO:0000313" key="11">
    <source>
        <dbReference type="EMBL" id="KNC99255.1"/>
    </source>
</evidence>
<dbReference type="Proteomes" id="UP000053201">
    <property type="component" value="Unassembled WGS sequence"/>
</dbReference>
<evidence type="ECO:0000256" key="9">
    <source>
        <dbReference type="SAM" id="Phobius"/>
    </source>
</evidence>
<dbReference type="PANTHER" id="PTHR19957:SF3">
    <property type="entry name" value="SYNTAXIN-5"/>
    <property type="match status" value="1"/>
</dbReference>
<evidence type="ECO:0000256" key="2">
    <source>
        <dbReference type="ARBA" id="ARBA00009063"/>
    </source>
</evidence>
<dbReference type="Pfam" id="PF05739">
    <property type="entry name" value="SNARE"/>
    <property type="match status" value="1"/>
</dbReference>
<dbReference type="InterPro" id="IPR045242">
    <property type="entry name" value="Syntaxin"/>
</dbReference>
<dbReference type="PANTHER" id="PTHR19957">
    <property type="entry name" value="SYNTAXIN"/>
    <property type="match status" value="1"/>
</dbReference>
<dbReference type="EMBL" id="KQ257458">
    <property type="protein sequence ID" value="KNC99255.1"/>
    <property type="molecule type" value="Genomic_DNA"/>
</dbReference>
<feature type="region of interest" description="Disordered" evidence="8">
    <location>
        <begin position="120"/>
        <end position="153"/>
    </location>
</feature>
<dbReference type="GO" id="GO:0000139">
    <property type="term" value="C:Golgi membrane"/>
    <property type="evidence" value="ECO:0007669"/>
    <property type="project" value="TreeGrafter"/>
</dbReference>
<dbReference type="FunCoup" id="A0A0L0HCJ0">
    <property type="interactions" value="580"/>
</dbReference>
<dbReference type="eggNOG" id="KOG0812">
    <property type="taxonomic scope" value="Eukaryota"/>
</dbReference>
<dbReference type="GO" id="GO:0031201">
    <property type="term" value="C:SNARE complex"/>
    <property type="evidence" value="ECO:0007669"/>
    <property type="project" value="TreeGrafter"/>
</dbReference>
<reference evidence="11 12" key="1">
    <citation type="submission" date="2009-08" db="EMBL/GenBank/DDBJ databases">
        <title>The Genome Sequence of Spizellomyces punctatus strain DAOM BR117.</title>
        <authorList>
            <consortium name="The Broad Institute Genome Sequencing Platform"/>
            <person name="Russ C."/>
            <person name="Cuomo C."/>
            <person name="Shea T."/>
            <person name="Young S.K."/>
            <person name="Zeng Q."/>
            <person name="Koehrsen M."/>
            <person name="Haas B."/>
            <person name="Borodovsky M."/>
            <person name="Guigo R."/>
            <person name="Alvarado L."/>
            <person name="Berlin A."/>
            <person name="Bochicchio J."/>
            <person name="Borenstein D."/>
            <person name="Chapman S."/>
            <person name="Chen Z."/>
            <person name="Engels R."/>
            <person name="Freedman E."/>
            <person name="Gellesch M."/>
            <person name="Goldberg J."/>
            <person name="Griggs A."/>
            <person name="Gujja S."/>
            <person name="Heiman D."/>
            <person name="Hepburn T."/>
            <person name="Howarth C."/>
            <person name="Jen D."/>
            <person name="Larson L."/>
            <person name="Lewis B."/>
            <person name="Mehta T."/>
            <person name="Park D."/>
            <person name="Pearson M."/>
            <person name="Roberts A."/>
            <person name="Saif S."/>
            <person name="Shenoy N."/>
            <person name="Sisk P."/>
            <person name="Stolte C."/>
            <person name="Sykes S."/>
            <person name="Thomson T."/>
            <person name="Walk T."/>
            <person name="White J."/>
            <person name="Yandava C."/>
            <person name="Burger G."/>
            <person name="Gray M.W."/>
            <person name="Holland P.W.H."/>
            <person name="King N."/>
            <person name="Lang F.B.F."/>
            <person name="Roger A.J."/>
            <person name="Ruiz-Trillo I."/>
            <person name="Lander E."/>
            <person name="Nusbaum C."/>
        </authorList>
    </citation>
    <scope>NUCLEOTIDE SEQUENCE [LARGE SCALE GENOMIC DNA]</scope>
    <source>
        <strain evidence="11 12">DAOM BR117</strain>
    </source>
</reference>
<accession>A0A0L0HCJ0</accession>
<dbReference type="GO" id="GO:0006906">
    <property type="term" value="P:vesicle fusion"/>
    <property type="evidence" value="ECO:0007669"/>
    <property type="project" value="TreeGrafter"/>
</dbReference>
<keyword evidence="3" id="KW-0813">Transport</keyword>
<dbReference type="GO" id="GO:0048278">
    <property type="term" value="P:vesicle docking"/>
    <property type="evidence" value="ECO:0007669"/>
    <property type="project" value="TreeGrafter"/>
</dbReference>
<dbReference type="STRING" id="645134.A0A0L0HCJ0"/>
<keyword evidence="7 9" id="KW-0472">Membrane</keyword>
<keyword evidence="12" id="KW-1185">Reference proteome</keyword>
<feature type="domain" description="T-SNARE coiled-coil homology" evidence="10">
    <location>
        <begin position="272"/>
        <end position="334"/>
    </location>
</feature>
<dbReference type="RefSeq" id="XP_016607295.1">
    <property type="nucleotide sequence ID" value="XM_016753719.1"/>
</dbReference>
<name>A0A0L0HCJ0_SPIPD</name>
<feature type="compositionally biased region" description="Polar residues" evidence="8">
    <location>
        <begin position="183"/>
        <end position="194"/>
    </location>
</feature>
<feature type="transmembrane region" description="Helical" evidence="9">
    <location>
        <begin position="343"/>
        <end position="362"/>
    </location>
</feature>
<comment type="subcellular location">
    <subcellularLocation>
        <location evidence="1">Membrane</location>
        <topology evidence="1">Single-pass type IV membrane protein</topology>
    </subcellularLocation>
</comment>
<dbReference type="GO" id="GO:0006888">
    <property type="term" value="P:endoplasmic reticulum to Golgi vesicle-mediated transport"/>
    <property type="evidence" value="ECO:0007669"/>
    <property type="project" value="TreeGrafter"/>
</dbReference>
<dbReference type="GO" id="GO:0000149">
    <property type="term" value="F:SNARE binding"/>
    <property type="evidence" value="ECO:0007669"/>
    <property type="project" value="TreeGrafter"/>
</dbReference>
<dbReference type="InterPro" id="IPR000727">
    <property type="entry name" value="T_SNARE_dom"/>
</dbReference>
<dbReference type="AlphaFoldDB" id="A0A0L0HCJ0"/>
<dbReference type="InterPro" id="IPR021538">
    <property type="entry name" value="Syntaxin-5_N"/>
</dbReference>
<dbReference type="GO" id="GO:0005484">
    <property type="term" value="F:SNAP receptor activity"/>
    <property type="evidence" value="ECO:0007669"/>
    <property type="project" value="TreeGrafter"/>
</dbReference>
<dbReference type="Gene3D" id="1.20.58.70">
    <property type="match status" value="1"/>
</dbReference>
<evidence type="ECO:0000256" key="3">
    <source>
        <dbReference type="ARBA" id="ARBA00022448"/>
    </source>
</evidence>